<dbReference type="EMBL" id="JABAHT010000295">
    <property type="protein sequence ID" value="KAF4658778.1"/>
    <property type="molecule type" value="Genomic_DNA"/>
</dbReference>
<evidence type="ECO:0000313" key="5">
    <source>
        <dbReference type="EMBL" id="KAF4663284.1"/>
    </source>
</evidence>
<evidence type="ECO:0000313" key="7">
    <source>
        <dbReference type="Proteomes" id="UP000572268"/>
    </source>
</evidence>
<dbReference type="EMBL" id="JABANN010000294">
    <property type="protein sequence ID" value="KAF4663284.1"/>
    <property type="molecule type" value="Genomic_DNA"/>
</dbReference>
<proteinExistence type="inferred from homology"/>
<reference evidence="6 7" key="1">
    <citation type="submission" date="2020-04" db="EMBL/GenBank/DDBJ databases">
        <title>Perkinsus olseni comparative genomics.</title>
        <authorList>
            <person name="Bogema D.R."/>
        </authorList>
    </citation>
    <scope>NUCLEOTIDE SEQUENCE [LARGE SCALE GENOMIC DNA]</scope>
    <source>
        <strain evidence="4">ATCC PRA-179</strain>
        <strain evidence="5">ATCC PRA-31</strain>
    </source>
</reference>
<dbReference type="Pfam" id="PF10273">
    <property type="entry name" value="WGG"/>
    <property type="match status" value="1"/>
</dbReference>
<dbReference type="Proteomes" id="UP000570595">
    <property type="component" value="Unassembled WGS sequence"/>
</dbReference>
<evidence type="ECO:0000313" key="6">
    <source>
        <dbReference type="Proteomes" id="UP000570595"/>
    </source>
</evidence>
<dbReference type="OrthoDB" id="263560at2759"/>
<dbReference type="GO" id="GO:0006364">
    <property type="term" value="P:rRNA processing"/>
    <property type="evidence" value="ECO:0007669"/>
    <property type="project" value="UniProtKB-KW"/>
</dbReference>
<comment type="caution">
    <text evidence="4">The sequence shown here is derived from an EMBL/GenBank/DDBJ whole genome shotgun (WGS) entry which is preliminary data.</text>
</comment>
<evidence type="ECO:0000256" key="1">
    <source>
        <dbReference type="ARBA" id="ARBA00006524"/>
    </source>
</evidence>
<comment type="similarity">
    <text evidence="1">Belongs to the TSR2 family.</text>
</comment>
<evidence type="ECO:0000313" key="4">
    <source>
        <dbReference type="EMBL" id="KAF4658778.1"/>
    </source>
</evidence>
<accession>A0A7J6LHK2</accession>
<organism evidence="4 6">
    <name type="scientific">Perkinsus olseni</name>
    <name type="common">Perkinsus atlanticus</name>
    <dbReference type="NCBI Taxonomy" id="32597"/>
    <lineage>
        <taxon>Eukaryota</taxon>
        <taxon>Sar</taxon>
        <taxon>Alveolata</taxon>
        <taxon>Perkinsozoa</taxon>
        <taxon>Perkinsea</taxon>
        <taxon>Perkinsida</taxon>
        <taxon>Perkinsidae</taxon>
        <taxon>Perkinsus</taxon>
    </lineage>
</organism>
<name>A0A7J6LHK2_PEROL</name>
<evidence type="ECO:0000256" key="2">
    <source>
        <dbReference type="ARBA" id="ARBA00022552"/>
    </source>
</evidence>
<dbReference type="AlphaFoldDB" id="A0A7J6LHK2"/>
<dbReference type="InterPro" id="IPR019398">
    <property type="entry name" value="Pre-rRNA_process_TSR2"/>
</dbReference>
<dbReference type="Proteomes" id="UP000572268">
    <property type="component" value="Unassembled WGS sequence"/>
</dbReference>
<feature type="compositionally biased region" description="Acidic residues" evidence="3">
    <location>
        <begin position="134"/>
        <end position="151"/>
    </location>
</feature>
<keyword evidence="2" id="KW-0698">rRNA processing</keyword>
<feature type="region of interest" description="Disordered" evidence="3">
    <location>
        <begin position="122"/>
        <end position="183"/>
    </location>
</feature>
<dbReference type="PANTHER" id="PTHR21250">
    <property type="entry name" value="PRE-RRNA-PROCESSING PROTEIN TSR2 HOMOLOG"/>
    <property type="match status" value="1"/>
</dbReference>
<evidence type="ECO:0000256" key="3">
    <source>
        <dbReference type="SAM" id="MobiDB-lite"/>
    </source>
</evidence>
<protein>
    <recommendedName>
        <fullName evidence="8">Pre-rRNA-processing protein TSR2</fullName>
    </recommendedName>
</protein>
<sequence>MSSAADCERAFLDGVHHVFTNWTALTLAKENCDCNPREASQRIETIAESVIADLRTGGAKLSSENNDQVVKLADKLFEMIASNFQMVLEDGSDEEVAYMLIRLWESCSRGDLTIAREVMSATQNRDQSKVLEQCAEEGEESSGEEEDEEDLPSQQSQQQTKEKVEPEVDEDGFQTVTRGRRRR</sequence>
<evidence type="ECO:0008006" key="8">
    <source>
        <dbReference type="Google" id="ProtNLM"/>
    </source>
</evidence>
<gene>
    <name evidence="5" type="ORF">FOL46_004834</name>
    <name evidence="4" type="ORF">FOZ61_005281</name>
</gene>